<dbReference type="EMBL" id="FN554973">
    <property type="protein sequence ID" value="CBH15132.1"/>
    <property type="molecule type" value="Genomic_DNA"/>
</dbReference>
<feature type="transmembrane region" description="Helical" evidence="1">
    <location>
        <begin position="53"/>
        <end position="70"/>
    </location>
</feature>
<feature type="transmembrane region" description="Helical" evidence="1">
    <location>
        <begin position="82"/>
        <end position="105"/>
    </location>
</feature>
<dbReference type="Proteomes" id="UP000002316">
    <property type="component" value="Chromosome 10"/>
</dbReference>
<keyword evidence="1" id="KW-0472">Membrane</keyword>
<dbReference type="KEGG" id="tbg:TbgDal_X2140"/>
<evidence type="ECO:0000313" key="2">
    <source>
        <dbReference type="EMBL" id="CBH15132.1"/>
    </source>
</evidence>
<sequence>MLGLKHRCWKMQRSVIPLALHSNRLVGRLLGGSQLFIISSALFCYISGKVNKVCFLALLYYLTVAVKLTFGETFPPSVADLLVGGAAVLPIFSFFVFLGEFRMLFLNEYVSLRSHFQCIDDLDNLKLH</sequence>
<accession>D0A1J0</accession>
<keyword evidence="1" id="KW-1133">Transmembrane helix</keyword>
<protein>
    <submittedName>
        <fullName evidence="2">Uncharacterized protein</fullName>
    </submittedName>
</protein>
<evidence type="ECO:0000313" key="3">
    <source>
        <dbReference type="Proteomes" id="UP000002316"/>
    </source>
</evidence>
<feature type="transmembrane region" description="Helical" evidence="1">
    <location>
        <begin position="25"/>
        <end position="46"/>
    </location>
</feature>
<dbReference type="RefSeq" id="XP_011777398.1">
    <property type="nucleotide sequence ID" value="XM_011779096.1"/>
</dbReference>
<dbReference type="GeneID" id="23865269"/>
<gene>
    <name evidence="2" type="ORF">TbgDal_X2140</name>
</gene>
<proteinExistence type="predicted"/>
<keyword evidence="1" id="KW-0812">Transmembrane</keyword>
<dbReference type="AlphaFoldDB" id="D0A1J0"/>
<reference evidence="3" key="1">
    <citation type="journal article" date="2010" name="PLoS Negl. Trop. Dis.">
        <title>The genome sequence of Trypanosoma brucei gambiense, causative agent of chronic human african trypanosomiasis.</title>
        <authorList>
            <person name="Jackson A.P."/>
            <person name="Sanders M."/>
            <person name="Berry A."/>
            <person name="McQuillan J."/>
            <person name="Aslett M.A."/>
            <person name="Quail M.A."/>
            <person name="Chukualim B."/>
            <person name="Capewell P."/>
            <person name="MacLeod A."/>
            <person name="Melville S.E."/>
            <person name="Gibson W."/>
            <person name="Barry J.D."/>
            <person name="Berriman M."/>
            <person name="Hertz-Fowler C."/>
        </authorList>
    </citation>
    <scope>NUCLEOTIDE SEQUENCE [LARGE SCALE GENOMIC DNA]</scope>
    <source>
        <strain evidence="3">MHOM/CI/86/DAL972</strain>
    </source>
</reference>
<name>D0A1J0_TRYB9</name>
<organism evidence="2 3">
    <name type="scientific">Trypanosoma brucei gambiense (strain MHOM/CI/86/DAL972)</name>
    <dbReference type="NCBI Taxonomy" id="679716"/>
    <lineage>
        <taxon>Eukaryota</taxon>
        <taxon>Discoba</taxon>
        <taxon>Euglenozoa</taxon>
        <taxon>Kinetoplastea</taxon>
        <taxon>Metakinetoplastina</taxon>
        <taxon>Trypanosomatida</taxon>
        <taxon>Trypanosomatidae</taxon>
        <taxon>Trypanosoma</taxon>
    </lineage>
</organism>
<evidence type="ECO:0000256" key="1">
    <source>
        <dbReference type="SAM" id="Phobius"/>
    </source>
</evidence>